<dbReference type="AlphaFoldDB" id="A0ABD3IBF0"/>
<reference evidence="2 3" key="1">
    <citation type="submission" date="2024-09" db="EMBL/GenBank/DDBJ databases">
        <title>Chromosome-scale assembly of Riccia sorocarpa.</title>
        <authorList>
            <person name="Paukszto L."/>
        </authorList>
    </citation>
    <scope>NUCLEOTIDE SEQUENCE [LARGE SCALE GENOMIC DNA]</scope>
    <source>
        <strain evidence="2">LP-2024</strain>
        <tissue evidence="2">Aerial parts of the thallus</tissue>
    </source>
</reference>
<comment type="caution">
    <text evidence="2">The sequence shown here is derived from an EMBL/GenBank/DDBJ whole genome shotgun (WGS) entry which is preliminary data.</text>
</comment>
<dbReference type="Proteomes" id="UP001633002">
    <property type="component" value="Unassembled WGS sequence"/>
</dbReference>
<evidence type="ECO:0000313" key="3">
    <source>
        <dbReference type="Proteomes" id="UP001633002"/>
    </source>
</evidence>
<name>A0ABD3IBF0_9MARC</name>
<proteinExistence type="predicted"/>
<feature type="compositionally biased region" description="Basic and acidic residues" evidence="1">
    <location>
        <begin position="177"/>
        <end position="191"/>
    </location>
</feature>
<protein>
    <submittedName>
        <fullName evidence="2">Uncharacterized protein</fullName>
    </submittedName>
</protein>
<organism evidence="2 3">
    <name type="scientific">Riccia sorocarpa</name>
    <dbReference type="NCBI Taxonomy" id="122646"/>
    <lineage>
        <taxon>Eukaryota</taxon>
        <taxon>Viridiplantae</taxon>
        <taxon>Streptophyta</taxon>
        <taxon>Embryophyta</taxon>
        <taxon>Marchantiophyta</taxon>
        <taxon>Marchantiopsida</taxon>
        <taxon>Marchantiidae</taxon>
        <taxon>Marchantiales</taxon>
        <taxon>Ricciaceae</taxon>
        <taxon>Riccia</taxon>
    </lineage>
</organism>
<keyword evidence="3" id="KW-1185">Reference proteome</keyword>
<sequence length="200" mass="22124">MIRNPNSLLASSATRGRNPEIQVGTISLRLILHPTSRLGELRRFLTRFQGTNGQSAYTTLVSPLTAPDLWKFCGTKVGQFQYKTRASNLEAATTILEGDVVEYTDSFEAAEVVGSCRQKKLGVVLTVELNAHGFCDLEPLRQDEPGSNEWVGDEGQPQVRVPLSQVRVIEAWPSQRMDSDRVSNPHGEHAHSVWLIDPAS</sequence>
<evidence type="ECO:0000256" key="1">
    <source>
        <dbReference type="SAM" id="MobiDB-lite"/>
    </source>
</evidence>
<feature type="region of interest" description="Disordered" evidence="1">
    <location>
        <begin position="177"/>
        <end position="200"/>
    </location>
</feature>
<evidence type="ECO:0000313" key="2">
    <source>
        <dbReference type="EMBL" id="KAL3699869.1"/>
    </source>
</evidence>
<accession>A0ABD3IBF0</accession>
<gene>
    <name evidence="2" type="ORF">R1sor_017891</name>
</gene>
<dbReference type="EMBL" id="JBJQOH010000001">
    <property type="protein sequence ID" value="KAL3699869.1"/>
    <property type="molecule type" value="Genomic_DNA"/>
</dbReference>